<organism evidence="3 5">
    <name type="scientific">Paenibacillus urinalis</name>
    <dbReference type="NCBI Taxonomy" id="521520"/>
    <lineage>
        <taxon>Bacteria</taxon>
        <taxon>Bacillati</taxon>
        <taxon>Bacillota</taxon>
        <taxon>Bacilli</taxon>
        <taxon>Bacillales</taxon>
        <taxon>Paenibacillaceae</taxon>
        <taxon>Paenibacillus</taxon>
    </lineage>
</organism>
<protein>
    <submittedName>
        <fullName evidence="3">DUF1835 domain-containing protein</fullName>
    </submittedName>
</protein>
<gene>
    <name evidence="3" type="ORF">PUW23_15315</name>
    <name evidence="4" type="ORF">PUW25_15075</name>
</gene>
<dbReference type="Pfam" id="PF12395">
    <property type="entry name" value="DUF3658"/>
    <property type="match status" value="1"/>
</dbReference>
<evidence type="ECO:0000313" key="6">
    <source>
        <dbReference type="Proteomes" id="UP001221519"/>
    </source>
</evidence>
<name>A0AAX3MTZ7_9BACL</name>
<proteinExistence type="predicted"/>
<dbReference type="InterPro" id="IPR022123">
    <property type="entry name" value="DUF3658"/>
</dbReference>
<evidence type="ECO:0000313" key="4">
    <source>
        <dbReference type="EMBL" id="WDI00606.1"/>
    </source>
</evidence>
<dbReference type="EMBL" id="CP118108">
    <property type="protein sequence ID" value="WDI00606.1"/>
    <property type="molecule type" value="Genomic_DNA"/>
</dbReference>
<evidence type="ECO:0000313" key="3">
    <source>
        <dbReference type="EMBL" id="WDH80906.1"/>
    </source>
</evidence>
<reference evidence="3 6" key="1">
    <citation type="submission" date="2023-02" db="EMBL/GenBank/DDBJ databases">
        <title>Pathogen: clinical or host-associated sample.</title>
        <authorList>
            <person name="Hergert J."/>
            <person name="Casey R."/>
            <person name="Wagner J."/>
            <person name="Young E.L."/>
            <person name="Oakeson K.F."/>
        </authorList>
    </citation>
    <scope>NUCLEOTIDE SEQUENCE</scope>
    <source>
        <strain evidence="4 6">2022CK-00829</strain>
        <strain evidence="3">2022CK-00830</strain>
    </source>
</reference>
<accession>A0AAX3MTZ7</accession>
<dbReference type="Pfam" id="PF08874">
    <property type="entry name" value="DUF1835"/>
    <property type="match status" value="1"/>
</dbReference>
<evidence type="ECO:0000259" key="1">
    <source>
        <dbReference type="Pfam" id="PF08874"/>
    </source>
</evidence>
<dbReference type="InterPro" id="IPR014973">
    <property type="entry name" value="DUF1835"/>
</dbReference>
<evidence type="ECO:0000313" key="5">
    <source>
        <dbReference type="Proteomes" id="UP001220962"/>
    </source>
</evidence>
<evidence type="ECO:0000259" key="2">
    <source>
        <dbReference type="Pfam" id="PF12395"/>
    </source>
</evidence>
<dbReference type="EMBL" id="CP118101">
    <property type="protein sequence ID" value="WDH80906.1"/>
    <property type="molecule type" value="Genomic_DNA"/>
</dbReference>
<feature type="domain" description="DUF1835" evidence="1">
    <location>
        <begin position="83"/>
        <end position="195"/>
    </location>
</feature>
<dbReference type="RefSeq" id="WP_047910466.1">
    <property type="nucleotide sequence ID" value="NZ_CP118101.1"/>
</dbReference>
<dbReference type="Proteomes" id="UP001220962">
    <property type="component" value="Chromosome"/>
</dbReference>
<sequence>MDHYRLKQFVDWVLQQSDSSIGESGSESEELGRRIKETWRECLEESRIRKLTQDVTPRSNLLNTELTQEVTPQTIYITSNLFTAGKLKFSLSKAGIRQEAIVYSLEDFYAVGPLRHIDQQQYETERYMWMMNHMGYDHYFSNGLHHITAMKPIFESIPDHKRITIWAESNAHDYIFTCLVLHLLRGVQAEVRVLNPAEEYKPLLGRNPLPDVDKKVDHTVLHQLQTKDFSQLIQRTQGNLLSEEDRARYASEWLYISGRSEMLRVLIEGELQFLAEDAYDSLIMEVIHEQYSHIHMVDDKYIYNKEYVSAGLLIEPILERYPELTSAHLISFRFRSLIANKKLEFAGVPNETYQYYLKPPKV</sequence>
<dbReference type="Proteomes" id="UP001221519">
    <property type="component" value="Chromosome"/>
</dbReference>
<feature type="domain" description="DUF3658" evidence="2">
    <location>
        <begin position="238"/>
        <end position="353"/>
    </location>
</feature>
<keyword evidence="6" id="KW-1185">Reference proteome</keyword>
<dbReference type="AlphaFoldDB" id="A0AAX3MTZ7"/>